<feature type="transmembrane region" description="Helical" evidence="7">
    <location>
        <begin position="63"/>
        <end position="86"/>
    </location>
</feature>
<evidence type="ECO:0000256" key="4">
    <source>
        <dbReference type="ARBA" id="ARBA00022970"/>
    </source>
</evidence>
<dbReference type="Proteomes" id="UP000825729">
    <property type="component" value="Unassembled WGS sequence"/>
</dbReference>
<keyword evidence="2" id="KW-0813">Transport</keyword>
<keyword evidence="6 7" id="KW-0472">Membrane</keyword>
<feature type="domain" description="Amino acid transporter transmembrane" evidence="8">
    <location>
        <begin position="36"/>
        <end position="427"/>
    </location>
</feature>
<comment type="subcellular location">
    <subcellularLocation>
        <location evidence="1">Membrane</location>
    </subcellularLocation>
</comment>
<proteinExistence type="predicted"/>
<dbReference type="EMBL" id="JAINDJ010000003">
    <property type="protein sequence ID" value="KAG9453260.1"/>
    <property type="molecule type" value="Genomic_DNA"/>
</dbReference>
<comment type="caution">
    <text evidence="9">The sequence shown here is derived from an EMBL/GenBank/DDBJ whole genome shotgun (WGS) entry which is preliminary data.</text>
</comment>
<feature type="transmembrane region" description="Helical" evidence="7">
    <location>
        <begin position="302"/>
        <end position="327"/>
    </location>
</feature>
<dbReference type="GO" id="GO:0016020">
    <property type="term" value="C:membrane"/>
    <property type="evidence" value="ECO:0007669"/>
    <property type="project" value="UniProtKB-SubCell"/>
</dbReference>
<feature type="transmembrane region" description="Helical" evidence="7">
    <location>
        <begin position="180"/>
        <end position="202"/>
    </location>
</feature>
<dbReference type="PANTHER" id="PTHR48017">
    <property type="entry name" value="OS05G0424000 PROTEIN-RELATED"/>
    <property type="match status" value="1"/>
</dbReference>
<feature type="transmembrane region" description="Helical" evidence="7">
    <location>
        <begin position="121"/>
        <end position="146"/>
    </location>
</feature>
<evidence type="ECO:0000313" key="9">
    <source>
        <dbReference type="EMBL" id="KAG9453260.1"/>
    </source>
</evidence>
<evidence type="ECO:0000256" key="7">
    <source>
        <dbReference type="SAM" id="Phobius"/>
    </source>
</evidence>
<dbReference type="InterPro" id="IPR013057">
    <property type="entry name" value="AA_transpt_TM"/>
</dbReference>
<feature type="transmembrane region" description="Helical" evidence="7">
    <location>
        <begin position="407"/>
        <end position="431"/>
    </location>
</feature>
<organism evidence="9 10">
    <name type="scientific">Aristolochia fimbriata</name>
    <name type="common">White veined hardy Dutchman's pipe vine</name>
    <dbReference type="NCBI Taxonomy" id="158543"/>
    <lineage>
        <taxon>Eukaryota</taxon>
        <taxon>Viridiplantae</taxon>
        <taxon>Streptophyta</taxon>
        <taxon>Embryophyta</taxon>
        <taxon>Tracheophyta</taxon>
        <taxon>Spermatophyta</taxon>
        <taxon>Magnoliopsida</taxon>
        <taxon>Magnoliidae</taxon>
        <taxon>Piperales</taxon>
        <taxon>Aristolochiaceae</taxon>
        <taxon>Aristolochia</taxon>
    </lineage>
</organism>
<keyword evidence="5 7" id="KW-1133">Transmembrane helix</keyword>
<dbReference type="AlphaFoldDB" id="A0AAV7EWK2"/>
<evidence type="ECO:0000256" key="1">
    <source>
        <dbReference type="ARBA" id="ARBA00004370"/>
    </source>
</evidence>
<gene>
    <name evidence="9" type="ORF">H6P81_006164</name>
</gene>
<dbReference type="GO" id="GO:0006865">
    <property type="term" value="P:amino acid transport"/>
    <property type="evidence" value="ECO:0007669"/>
    <property type="project" value="UniProtKB-KW"/>
</dbReference>
<accession>A0AAV7EWK2</accession>
<protein>
    <recommendedName>
        <fullName evidence="8">Amino acid transporter transmembrane domain-containing protein</fullName>
    </recommendedName>
</protein>
<name>A0AAV7EWK2_ARIFI</name>
<evidence type="ECO:0000256" key="3">
    <source>
        <dbReference type="ARBA" id="ARBA00022692"/>
    </source>
</evidence>
<sequence length="443" mass="48371">MDMDDVVSSKDKIQLEEKLATEAADQTAHLISNDPWYQVGFVLTTGVNSAYVLGYSGAIMVPLGWIAGGVGLILAAAISLYASILMSRLHEVGGRRHIRYRDLAGHIYGRKMYSLTWALQYINLFMICTGYIILAGQAMKAIYLLYRDDGVLKLPYCIAVAGLVCAIFAFSIPHLSALRVWLGVSTFLSLIYIVTALVLSIRDGINSPPRDYGIHGTKATKIFSSIGSAASLVFAYNTGMIPEIQATVRPPVIKNMQKALIFQFTVGNLPLLAVTYAGYWAYGSSTSTYLLNSVSGPHWIKAAASVAAFFQSVIALHIFASPTYEYLDTRYGRDKGNSSSFHVLSFRVLVRGGYLTLVTFLAALLPFLGDFMSLTGSLSTFPLTFVLANHMYLMVKRNKLSPLAKGWHWLNVVGFSCLAAAAAVAAVRLIIEDSSNFNIFADI</sequence>
<feature type="transmembrane region" description="Helical" evidence="7">
    <location>
        <begin position="260"/>
        <end position="282"/>
    </location>
</feature>
<evidence type="ECO:0000256" key="2">
    <source>
        <dbReference type="ARBA" id="ARBA00022448"/>
    </source>
</evidence>
<evidence type="ECO:0000256" key="5">
    <source>
        <dbReference type="ARBA" id="ARBA00022989"/>
    </source>
</evidence>
<evidence type="ECO:0000313" key="10">
    <source>
        <dbReference type="Proteomes" id="UP000825729"/>
    </source>
</evidence>
<evidence type="ECO:0000256" key="6">
    <source>
        <dbReference type="ARBA" id="ARBA00023136"/>
    </source>
</evidence>
<keyword evidence="4" id="KW-0029">Amino-acid transport</keyword>
<feature type="transmembrane region" description="Helical" evidence="7">
    <location>
        <begin position="152"/>
        <end position="173"/>
    </location>
</feature>
<feature type="transmembrane region" description="Helical" evidence="7">
    <location>
        <begin position="222"/>
        <end position="239"/>
    </location>
</feature>
<reference evidence="9 10" key="1">
    <citation type="submission" date="2021-07" db="EMBL/GenBank/DDBJ databases">
        <title>The Aristolochia fimbriata genome: insights into angiosperm evolution, floral development and chemical biosynthesis.</title>
        <authorList>
            <person name="Jiao Y."/>
        </authorList>
    </citation>
    <scope>NUCLEOTIDE SEQUENCE [LARGE SCALE GENOMIC DNA]</scope>
    <source>
        <strain evidence="9">IBCAS-2021</strain>
        <tissue evidence="9">Leaf</tissue>
    </source>
</reference>
<dbReference type="Pfam" id="PF01490">
    <property type="entry name" value="Aa_trans"/>
    <property type="match status" value="1"/>
</dbReference>
<keyword evidence="3 7" id="KW-0812">Transmembrane</keyword>
<feature type="transmembrane region" description="Helical" evidence="7">
    <location>
        <begin position="348"/>
        <end position="368"/>
    </location>
</feature>
<keyword evidence="10" id="KW-1185">Reference proteome</keyword>
<evidence type="ECO:0000259" key="8">
    <source>
        <dbReference type="Pfam" id="PF01490"/>
    </source>
</evidence>
<feature type="transmembrane region" description="Helical" evidence="7">
    <location>
        <begin position="374"/>
        <end position="395"/>
    </location>
</feature>